<accession>A0ABT8CTP6</accession>
<evidence type="ECO:0000259" key="1">
    <source>
        <dbReference type="Pfam" id="PF00027"/>
    </source>
</evidence>
<keyword evidence="3" id="KW-1185">Reference proteome</keyword>
<name>A0ABT8CTP6_9FLAO</name>
<dbReference type="InterPro" id="IPR018490">
    <property type="entry name" value="cNMP-bd_dom_sf"/>
</dbReference>
<proteinExistence type="predicted"/>
<gene>
    <name evidence="2" type="ORF">QW060_05495</name>
</gene>
<dbReference type="Proteomes" id="UP001242368">
    <property type="component" value="Unassembled WGS sequence"/>
</dbReference>
<feature type="domain" description="Cyclic nucleotide-binding" evidence="1">
    <location>
        <begin position="32"/>
        <end position="119"/>
    </location>
</feature>
<sequence>MNIESPLHTILHTFNISSLQSKEMFIQHSKVIELQKGEMIFTEGKKNQSEYILLSGVVHRFNISEKGDNITTGFYMSGSVITPHFARTNKGKNIFSLQTLTTVVMVEIPVKELDSLRKNNQEFHAFGQLIIEGELADTFANEIVFRSYSAKERLLSLRKKYPAIENTVPHHIIASYLGITNVSFSRLRNELSNG</sequence>
<dbReference type="SUPFAM" id="SSF51206">
    <property type="entry name" value="cAMP-binding domain-like"/>
    <property type="match status" value="1"/>
</dbReference>
<dbReference type="CDD" id="cd00038">
    <property type="entry name" value="CAP_ED"/>
    <property type="match status" value="1"/>
</dbReference>
<dbReference type="Gene3D" id="2.60.120.10">
    <property type="entry name" value="Jelly Rolls"/>
    <property type="match status" value="1"/>
</dbReference>
<evidence type="ECO:0000313" key="3">
    <source>
        <dbReference type="Proteomes" id="UP001242368"/>
    </source>
</evidence>
<dbReference type="Pfam" id="PF00027">
    <property type="entry name" value="cNMP_binding"/>
    <property type="match status" value="1"/>
</dbReference>
<dbReference type="InterPro" id="IPR000595">
    <property type="entry name" value="cNMP-bd_dom"/>
</dbReference>
<evidence type="ECO:0000313" key="2">
    <source>
        <dbReference type="EMBL" id="MDN3706582.1"/>
    </source>
</evidence>
<reference evidence="3" key="1">
    <citation type="journal article" date="2019" name="Int. J. Syst. Evol. Microbiol.">
        <title>The Global Catalogue of Microorganisms (GCM) 10K type strain sequencing project: providing services to taxonomists for standard genome sequencing and annotation.</title>
        <authorList>
            <consortium name="The Broad Institute Genomics Platform"/>
            <consortium name="The Broad Institute Genome Sequencing Center for Infectious Disease"/>
            <person name="Wu L."/>
            <person name="Ma J."/>
        </authorList>
    </citation>
    <scope>NUCLEOTIDE SEQUENCE [LARGE SCALE GENOMIC DNA]</scope>
    <source>
        <strain evidence="3">CECT 7184</strain>
    </source>
</reference>
<dbReference type="InterPro" id="IPR014710">
    <property type="entry name" value="RmlC-like_jellyroll"/>
</dbReference>
<organism evidence="2 3">
    <name type="scientific">Paenimyroides ceti</name>
    <dbReference type="NCBI Taxonomy" id="395087"/>
    <lineage>
        <taxon>Bacteria</taxon>
        <taxon>Pseudomonadati</taxon>
        <taxon>Bacteroidota</taxon>
        <taxon>Flavobacteriia</taxon>
        <taxon>Flavobacteriales</taxon>
        <taxon>Flavobacteriaceae</taxon>
        <taxon>Paenimyroides</taxon>
    </lineage>
</organism>
<dbReference type="RefSeq" id="WP_290362650.1">
    <property type="nucleotide sequence ID" value="NZ_JAUFQU010000001.1"/>
</dbReference>
<protein>
    <submittedName>
        <fullName evidence="2">Crp/Fnr family transcriptional regulator</fullName>
    </submittedName>
</protein>
<dbReference type="EMBL" id="JAUFQU010000001">
    <property type="protein sequence ID" value="MDN3706582.1"/>
    <property type="molecule type" value="Genomic_DNA"/>
</dbReference>
<comment type="caution">
    <text evidence="2">The sequence shown here is derived from an EMBL/GenBank/DDBJ whole genome shotgun (WGS) entry which is preliminary data.</text>
</comment>